<comment type="caution">
    <text evidence="9">The sequence shown here is derived from an EMBL/GenBank/DDBJ whole genome shotgun (WGS) entry which is preliminary data.</text>
</comment>
<evidence type="ECO:0000256" key="6">
    <source>
        <dbReference type="ARBA" id="ARBA00022989"/>
    </source>
</evidence>
<evidence type="ECO:0008006" key="11">
    <source>
        <dbReference type="Google" id="ProtNLM"/>
    </source>
</evidence>
<sequence>MENLLSQLSNITIILSNIIWPLFIPFLLLVGIYICAQVLLNIKSLTTEKCKFNILHIIPQASVSLGAMMGTGIIIGFLGALSTLYMGGQVYVEGVALWALLGSLVLIPISYCETLIAKIVNMTPREYIAKFISKDASKIYVVSLTLLYVFAIGGVQFSGMDAIIITTLDKVAGIQINELQRYLFIIIPIIGILAIVTLRNRQDVFIRSMISMILIASITYFVFFGIFLSKTYDYLPIFINKMVIGFTNPVSMLFGIPLGLIFGMQRVIQIAEPGLGTLALAATKTDLNPRVSALISAVMTTFLVVVSVLVTSYIASYGLNQDIISFEEGSLQRLVSYFETVISVTGGFGLIVLFIFIILSGMTTLLGSYYLLSQTSKGIFKNKKITYLGLLIFAGVLAVYKFEILFNLLNILLFIPTSLNIGALAMFVEFEWSKYKIKENRIQKVA</sequence>
<dbReference type="RefSeq" id="WP_153925087.1">
    <property type="nucleotide sequence ID" value="NZ_JACRWE010000004.1"/>
</dbReference>
<dbReference type="Proteomes" id="UP000609849">
    <property type="component" value="Unassembled WGS sequence"/>
</dbReference>
<evidence type="ECO:0000313" key="9">
    <source>
        <dbReference type="EMBL" id="MBC5997361.1"/>
    </source>
</evidence>
<gene>
    <name evidence="9" type="ORF">H8923_11345</name>
</gene>
<feature type="transmembrane region" description="Helical" evidence="8">
    <location>
        <begin position="210"/>
        <end position="228"/>
    </location>
</feature>
<feature type="transmembrane region" description="Helical" evidence="8">
    <location>
        <begin position="63"/>
        <end position="85"/>
    </location>
</feature>
<feature type="transmembrane region" description="Helical" evidence="8">
    <location>
        <begin position="408"/>
        <end position="428"/>
    </location>
</feature>
<feature type="transmembrane region" description="Helical" evidence="8">
    <location>
        <begin position="234"/>
        <end position="262"/>
    </location>
</feature>
<comment type="subcellular location">
    <subcellularLocation>
        <location evidence="1">Cell membrane</location>
        <topology evidence="1">Multi-pass membrane protein</topology>
    </subcellularLocation>
</comment>
<dbReference type="PANTHER" id="PTHR30330:SF7">
    <property type="entry name" value="SODIUM_PROTON-DEPENDENT ALANINE CARRIER PROTEIN YRBD-RELATED"/>
    <property type="match status" value="1"/>
</dbReference>
<feature type="transmembrane region" description="Helical" evidence="8">
    <location>
        <begin position="20"/>
        <end position="42"/>
    </location>
</feature>
<keyword evidence="10" id="KW-1185">Reference proteome</keyword>
<comment type="similarity">
    <text evidence="2">Belongs to the alanine or glycine:cation symporter (AGCS) (TC 2.A.25) family.</text>
</comment>
<feature type="transmembrane region" description="Helical" evidence="8">
    <location>
        <begin position="348"/>
        <end position="372"/>
    </location>
</feature>
<evidence type="ECO:0000256" key="4">
    <source>
        <dbReference type="ARBA" id="ARBA00022475"/>
    </source>
</evidence>
<feature type="transmembrane region" description="Helical" evidence="8">
    <location>
        <begin position="293"/>
        <end position="315"/>
    </location>
</feature>
<feature type="transmembrane region" description="Helical" evidence="8">
    <location>
        <begin position="384"/>
        <end position="402"/>
    </location>
</feature>
<protein>
    <recommendedName>
        <fullName evidence="11">Sodium:solute symporter family protein</fullName>
    </recommendedName>
</protein>
<feature type="transmembrane region" description="Helical" evidence="8">
    <location>
        <begin position="97"/>
        <end position="119"/>
    </location>
</feature>
<dbReference type="PANTHER" id="PTHR30330">
    <property type="entry name" value="AGSS FAMILY TRANSPORTER, SODIUM-ALANINE"/>
    <property type="match status" value="1"/>
</dbReference>
<evidence type="ECO:0000256" key="5">
    <source>
        <dbReference type="ARBA" id="ARBA00022692"/>
    </source>
</evidence>
<accession>A0ABR7JR12</accession>
<keyword evidence="4" id="KW-1003">Cell membrane</keyword>
<dbReference type="EMBL" id="JACRWE010000004">
    <property type="protein sequence ID" value="MBC5997361.1"/>
    <property type="molecule type" value="Genomic_DNA"/>
</dbReference>
<evidence type="ECO:0000256" key="7">
    <source>
        <dbReference type="ARBA" id="ARBA00023136"/>
    </source>
</evidence>
<keyword evidence="6 8" id="KW-1133">Transmembrane helix</keyword>
<evidence type="ECO:0000256" key="1">
    <source>
        <dbReference type="ARBA" id="ARBA00004651"/>
    </source>
</evidence>
<keyword evidence="7 8" id="KW-0472">Membrane</keyword>
<feature type="transmembrane region" description="Helical" evidence="8">
    <location>
        <begin position="179"/>
        <end position="198"/>
    </location>
</feature>
<evidence type="ECO:0000256" key="2">
    <source>
        <dbReference type="ARBA" id="ARBA00009261"/>
    </source>
</evidence>
<evidence type="ECO:0000256" key="8">
    <source>
        <dbReference type="SAM" id="Phobius"/>
    </source>
</evidence>
<dbReference type="InterPro" id="IPR001463">
    <property type="entry name" value="Na/Ala_symport"/>
</dbReference>
<evidence type="ECO:0000313" key="10">
    <source>
        <dbReference type="Proteomes" id="UP000609849"/>
    </source>
</evidence>
<evidence type="ECO:0000256" key="3">
    <source>
        <dbReference type="ARBA" id="ARBA00022448"/>
    </source>
</evidence>
<organism evidence="9 10">
    <name type="scientific">Romboutsia faecis</name>
    <dbReference type="NCBI Taxonomy" id="2764597"/>
    <lineage>
        <taxon>Bacteria</taxon>
        <taxon>Bacillati</taxon>
        <taxon>Bacillota</taxon>
        <taxon>Clostridia</taxon>
        <taxon>Peptostreptococcales</taxon>
        <taxon>Peptostreptococcaceae</taxon>
        <taxon>Romboutsia</taxon>
    </lineage>
</organism>
<name>A0ABR7JR12_9FIRM</name>
<feature type="transmembrane region" description="Helical" evidence="8">
    <location>
        <begin position="139"/>
        <end position="159"/>
    </location>
</feature>
<reference evidence="9 10" key="1">
    <citation type="submission" date="2020-08" db="EMBL/GenBank/DDBJ databases">
        <authorList>
            <person name="Liu C."/>
            <person name="Sun Q."/>
        </authorList>
    </citation>
    <scope>NUCLEOTIDE SEQUENCE [LARGE SCALE GENOMIC DNA]</scope>
    <source>
        <strain evidence="9 10">NSJ-18</strain>
    </source>
</reference>
<proteinExistence type="inferred from homology"/>
<keyword evidence="3" id="KW-0813">Transport</keyword>
<keyword evidence="5 8" id="KW-0812">Transmembrane</keyword>